<proteinExistence type="inferred from homology"/>
<evidence type="ECO:0000313" key="4">
    <source>
        <dbReference type="EMBL" id="HIS73912.1"/>
    </source>
</evidence>
<dbReference type="InterPro" id="IPR002068">
    <property type="entry name" value="A-crystallin/Hsp20_dom"/>
</dbReference>
<gene>
    <name evidence="4" type="ORF">IAA86_02700</name>
</gene>
<dbReference type="CDD" id="cd06464">
    <property type="entry name" value="ACD_sHsps-like"/>
    <property type="match status" value="1"/>
</dbReference>
<evidence type="ECO:0000313" key="5">
    <source>
        <dbReference type="Proteomes" id="UP000886865"/>
    </source>
</evidence>
<evidence type="ECO:0000256" key="1">
    <source>
        <dbReference type="PROSITE-ProRule" id="PRU00285"/>
    </source>
</evidence>
<evidence type="ECO:0000256" key="2">
    <source>
        <dbReference type="RuleBase" id="RU003616"/>
    </source>
</evidence>
<name>A0A9D1JXQ4_9BACT</name>
<dbReference type="Gene3D" id="2.60.40.790">
    <property type="match status" value="1"/>
</dbReference>
<reference evidence="4" key="1">
    <citation type="submission" date="2020-10" db="EMBL/GenBank/DDBJ databases">
        <authorList>
            <person name="Gilroy R."/>
        </authorList>
    </citation>
    <scope>NUCLEOTIDE SEQUENCE</scope>
    <source>
        <strain evidence="4">CHK152-2871</strain>
    </source>
</reference>
<sequence length="155" mass="18354">MRFSIIKREPSYFFNNMHEDLTRFLKDTFGDMEFMDKGHTPLEMTFRPAIEVKETPKDYKIKIELAGVKKEDIDVDLYENGIIVHAQSKFEKEEEKENIHTSEFRYGKFSRTIPLEHLINTDNAKSEFKHGILKITLEKKEPEKNEAAKKLRIDD</sequence>
<comment type="caution">
    <text evidence="4">The sequence shown here is derived from an EMBL/GenBank/DDBJ whole genome shotgun (WGS) entry which is preliminary data.</text>
</comment>
<accession>A0A9D1JXQ4</accession>
<dbReference type="PANTHER" id="PTHR11527">
    <property type="entry name" value="HEAT-SHOCK PROTEIN 20 FAMILY MEMBER"/>
    <property type="match status" value="1"/>
</dbReference>
<reference evidence="4" key="2">
    <citation type="journal article" date="2021" name="PeerJ">
        <title>Extensive microbial diversity within the chicken gut microbiome revealed by metagenomics and culture.</title>
        <authorList>
            <person name="Gilroy R."/>
            <person name="Ravi A."/>
            <person name="Getino M."/>
            <person name="Pursley I."/>
            <person name="Horton D.L."/>
            <person name="Alikhan N.F."/>
            <person name="Baker D."/>
            <person name="Gharbi K."/>
            <person name="Hall N."/>
            <person name="Watson M."/>
            <person name="Adriaenssens E.M."/>
            <person name="Foster-Nyarko E."/>
            <person name="Jarju S."/>
            <person name="Secka A."/>
            <person name="Antonio M."/>
            <person name="Oren A."/>
            <person name="Chaudhuri R.R."/>
            <person name="La Ragione R."/>
            <person name="Hildebrand F."/>
            <person name="Pallen M.J."/>
        </authorList>
    </citation>
    <scope>NUCLEOTIDE SEQUENCE</scope>
    <source>
        <strain evidence="4">CHK152-2871</strain>
    </source>
</reference>
<dbReference type="SUPFAM" id="SSF49764">
    <property type="entry name" value="HSP20-like chaperones"/>
    <property type="match status" value="1"/>
</dbReference>
<feature type="domain" description="SHSP" evidence="3">
    <location>
        <begin position="41"/>
        <end position="155"/>
    </location>
</feature>
<dbReference type="PROSITE" id="PS01031">
    <property type="entry name" value="SHSP"/>
    <property type="match status" value="1"/>
</dbReference>
<dbReference type="AlphaFoldDB" id="A0A9D1JXQ4"/>
<protein>
    <submittedName>
        <fullName evidence="4">Hsp20/alpha crystallin family protein</fullName>
    </submittedName>
</protein>
<dbReference type="InterPro" id="IPR008978">
    <property type="entry name" value="HSP20-like_chaperone"/>
</dbReference>
<dbReference type="InterPro" id="IPR031107">
    <property type="entry name" value="Small_HSP"/>
</dbReference>
<comment type="similarity">
    <text evidence="1 2">Belongs to the small heat shock protein (HSP20) family.</text>
</comment>
<dbReference type="EMBL" id="DVJQ01000023">
    <property type="protein sequence ID" value="HIS73912.1"/>
    <property type="molecule type" value="Genomic_DNA"/>
</dbReference>
<organism evidence="4 5">
    <name type="scientific">Candidatus Galligastranaerophilus intestinavium</name>
    <dbReference type="NCBI Taxonomy" id="2840836"/>
    <lineage>
        <taxon>Bacteria</taxon>
        <taxon>Candidatus Galligastranaerophilus</taxon>
    </lineage>
</organism>
<dbReference type="Pfam" id="PF00011">
    <property type="entry name" value="HSP20"/>
    <property type="match status" value="1"/>
</dbReference>
<evidence type="ECO:0000259" key="3">
    <source>
        <dbReference type="PROSITE" id="PS01031"/>
    </source>
</evidence>
<dbReference type="Proteomes" id="UP000886865">
    <property type="component" value="Unassembled WGS sequence"/>
</dbReference>